<dbReference type="GO" id="GO:0006612">
    <property type="term" value="P:protein targeting to membrane"/>
    <property type="evidence" value="ECO:0007669"/>
    <property type="project" value="TreeGrafter"/>
</dbReference>
<comment type="similarity">
    <text evidence="7">Belongs to the DHHC palmitoyltransferase family.</text>
</comment>
<organism evidence="10 11">
    <name type="scientific">Pangasianodon hypophthalmus</name>
    <name type="common">Striped catfish</name>
    <name type="synonym">Helicophagus hypophthalmus</name>
    <dbReference type="NCBI Taxonomy" id="310915"/>
    <lineage>
        <taxon>Eukaryota</taxon>
        <taxon>Metazoa</taxon>
        <taxon>Chordata</taxon>
        <taxon>Craniata</taxon>
        <taxon>Vertebrata</taxon>
        <taxon>Euteleostomi</taxon>
        <taxon>Actinopterygii</taxon>
        <taxon>Neopterygii</taxon>
        <taxon>Teleostei</taxon>
        <taxon>Ostariophysi</taxon>
        <taxon>Siluriformes</taxon>
        <taxon>Pangasiidae</taxon>
        <taxon>Pangasianodon</taxon>
    </lineage>
</organism>
<keyword evidence="4 7" id="KW-1133">Transmembrane helix</keyword>
<feature type="transmembrane region" description="Helical" evidence="7">
    <location>
        <begin position="203"/>
        <end position="224"/>
    </location>
</feature>
<evidence type="ECO:0000256" key="5">
    <source>
        <dbReference type="ARBA" id="ARBA00023136"/>
    </source>
</evidence>
<evidence type="ECO:0000256" key="3">
    <source>
        <dbReference type="ARBA" id="ARBA00022692"/>
    </source>
</evidence>
<keyword evidence="6 7" id="KW-0012">Acyltransferase</keyword>
<dbReference type="GO" id="GO:0019706">
    <property type="term" value="F:protein-cysteine S-palmitoyltransferase activity"/>
    <property type="evidence" value="ECO:0007669"/>
    <property type="project" value="UniProtKB-EC"/>
</dbReference>
<keyword evidence="11" id="KW-1185">Reference proteome</keyword>
<proteinExistence type="inferred from homology"/>
<evidence type="ECO:0000256" key="7">
    <source>
        <dbReference type="RuleBase" id="RU079119"/>
    </source>
</evidence>
<dbReference type="AlphaFoldDB" id="A0A5N5KRD2"/>
<feature type="domain" description="Palmitoyltransferase DHHC" evidence="9">
    <location>
        <begin position="126"/>
        <end position="277"/>
    </location>
</feature>
<feature type="transmembrane region" description="Helical" evidence="7">
    <location>
        <begin position="73"/>
        <end position="93"/>
    </location>
</feature>
<dbReference type="GO" id="GO:0005794">
    <property type="term" value="C:Golgi apparatus"/>
    <property type="evidence" value="ECO:0007669"/>
    <property type="project" value="TreeGrafter"/>
</dbReference>
<accession>A0A5N5KRD2</accession>
<dbReference type="PANTHER" id="PTHR22883">
    <property type="entry name" value="ZINC FINGER DHHC DOMAIN CONTAINING PROTEIN"/>
    <property type="match status" value="1"/>
</dbReference>
<evidence type="ECO:0000256" key="8">
    <source>
        <dbReference type="SAM" id="MobiDB-lite"/>
    </source>
</evidence>
<dbReference type="PANTHER" id="PTHR22883:SF22">
    <property type="entry name" value="PALMITOYLTRANSFERASE ZDHHC11-RELATED"/>
    <property type="match status" value="1"/>
</dbReference>
<feature type="transmembrane region" description="Helical" evidence="7">
    <location>
        <begin position="47"/>
        <end position="66"/>
    </location>
</feature>
<name>A0A5N5KRD2_PANHP</name>
<gene>
    <name evidence="10" type="ORF">PHYPO_G00126010</name>
</gene>
<protein>
    <recommendedName>
        <fullName evidence="7">Palmitoyltransferase</fullName>
        <ecNumber evidence="7">2.3.1.225</ecNumber>
    </recommendedName>
</protein>
<keyword evidence="2 7" id="KW-0808">Transferase</keyword>
<feature type="transmembrane region" description="Helical" evidence="7">
    <location>
        <begin position="236"/>
        <end position="266"/>
    </location>
</feature>
<comment type="catalytic activity">
    <reaction evidence="7">
        <text>L-cysteinyl-[protein] + hexadecanoyl-CoA = S-hexadecanoyl-L-cysteinyl-[protein] + CoA</text>
        <dbReference type="Rhea" id="RHEA:36683"/>
        <dbReference type="Rhea" id="RHEA-COMP:10131"/>
        <dbReference type="Rhea" id="RHEA-COMP:11032"/>
        <dbReference type="ChEBI" id="CHEBI:29950"/>
        <dbReference type="ChEBI" id="CHEBI:57287"/>
        <dbReference type="ChEBI" id="CHEBI:57379"/>
        <dbReference type="ChEBI" id="CHEBI:74151"/>
        <dbReference type="EC" id="2.3.1.225"/>
    </reaction>
</comment>
<keyword evidence="3 7" id="KW-0812">Transmembrane</keyword>
<evidence type="ECO:0000313" key="11">
    <source>
        <dbReference type="Proteomes" id="UP000327468"/>
    </source>
</evidence>
<dbReference type="Proteomes" id="UP000327468">
    <property type="component" value="Chromosome 22"/>
</dbReference>
<evidence type="ECO:0000259" key="9">
    <source>
        <dbReference type="Pfam" id="PF01529"/>
    </source>
</evidence>
<dbReference type="InterPro" id="IPR039859">
    <property type="entry name" value="PFA4/ZDH16/20/ERF2-like"/>
</dbReference>
<feature type="compositionally biased region" description="Polar residues" evidence="8">
    <location>
        <begin position="290"/>
        <end position="301"/>
    </location>
</feature>
<dbReference type="Pfam" id="PF01529">
    <property type="entry name" value="DHHC"/>
    <property type="match status" value="1"/>
</dbReference>
<feature type="transmembrane region" description="Helical" evidence="7">
    <location>
        <begin position="170"/>
        <end position="196"/>
    </location>
</feature>
<evidence type="ECO:0000256" key="1">
    <source>
        <dbReference type="ARBA" id="ARBA00004141"/>
    </source>
</evidence>
<dbReference type="EMBL" id="VFJC01000023">
    <property type="protein sequence ID" value="KAB5532955.1"/>
    <property type="molecule type" value="Genomic_DNA"/>
</dbReference>
<sequence>MTNVSCFERRFRRTVPTRGGSSNDLVTAPVHSRVNGWSSPLHVLQPVAWLIYCFMGIVGFGVYIPLLPPPWNYISYGVIGTAFVLHLLTHLAAVTMDPADYAVRVKKDYSSPVPVFDRKKQPHVIHNQHCNLCDVDVGSKVKHCGSCNKCIADFDHHCKWLNNCVGRRNYWLFFVTVLSAVCGVFLLILVISFVFIEHFVNPAVLRTAAAFQAVNGSMTWLVFLPLAPVQTTSASLLVLAVITVIIALASFLLLCHLLIFHIYLLYKGMTTYEYIMKQRQMQSSRQQEEGTTQPSSSNGAASRNPGLFKMSLGCNAPLSGKSSIFKYQDRGQSTVSRTICSKTKPQSADGENCPNYGSESALQVIPGAAPVDWRVSMRRMERPSTEQSEDPIAQNPLGTSIVDTTEVHQQHIH</sequence>
<evidence type="ECO:0000256" key="2">
    <source>
        <dbReference type="ARBA" id="ARBA00022679"/>
    </source>
</evidence>
<dbReference type="GO" id="GO:0005783">
    <property type="term" value="C:endoplasmic reticulum"/>
    <property type="evidence" value="ECO:0007669"/>
    <property type="project" value="TreeGrafter"/>
</dbReference>
<comment type="domain">
    <text evidence="7">The DHHC domain is required for palmitoyltransferase activity.</text>
</comment>
<dbReference type="PROSITE" id="PS50216">
    <property type="entry name" value="DHHC"/>
    <property type="match status" value="1"/>
</dbReference>
<comment type="caution">
    <text evidence="10">The sequence shown here is derived from an EMBL/GenBank/DDBJ whole genome shotgun (WGS) entry which is preliminary data.</text>
</comment>
<reference evidence="10 11" key="1">
    <citation type="submission" date="2019-06" db="EMBL/GenBank/DDBJ databases">
        <title>A chromosome-scale genome assembly of the striped catfish, Pangasianodon hypophthalmus.</title>
        <authorList>
            <person name="Wen M."/>
            <person name="Zahm M."/>
            <person name="Roques C."/>
            <person name="Cabau C."/>
            <person name="Klopp C."/>
            <person name="Donnadieu C."/>
            <person name="Jouanno E."/>
            <person name="Avarre J.-C."/>
            <person name="Campet M."/>
            <person name="Ha T.T.T."/>
            <person name="Dugue R."/>
            <person name="Lampietro C."/>
            <person name="Louis A."/>
            <person name="Herpin A."/>
            <person name="Echchiki A."/>
            <person name="Berthelot C."/>
            <person name="Parey E."/>
            <person name="Roest-Crollius H."/>
            <person name="Braasch I."/>
            <person name="Postlethwait J."/>
            <person name="Bobe J."/>
            <person name="Montfort J."/>
            <person name="Bouchez O."/>
            <person name="Begum T."/>
            <person name="Schartl M."/>
            <person name="Guiguen Y."/>
        </authorList>
    </citation>
    <scope>NUCLEOTIDE SEQUENCE [LARGE SCALE GENOMIC DNA]</scope>
    <source>
        <strain evidence="10 11">Indonesia</strain>
        <tissue evidence="10">Blood</tissue>
    </source>
</reference>
<dbReference type="EC" id="2.3.1.225" evidence="7"/>
<dbReference type="GO" id="GO:0016020">
    <property type="term" value="C:membrane"/>
    <property type="evidence" value="ECO:0007669"/>
    <property type="project" value="UniProtKB-SubCell"/>
</dbReference>
<evidence type="ECO:0000256" key="4">
    <source>
        <dbReference type="ARBA" id="ARBA00022989"/>
    </source>
</evidence>
<feature type="region of interest" description="Disordered" evidence="8">
    <location>
        <begin position="381"/>
        <end position="400"/>
    </location>
</feature>
<dbReference type="InterPro" id="IPR001594">
    <property type="entry name" value="Palmitoyltrfase_DHHC"/>
</dbReference>
<keyword evidence="5 7" id="KW-0472">Membrane</keyword>
<evidence type="ECO:0000313" key="10">
    <source>
        <dbReference type="EMBL" id="KAB5532955.1"/>
    </source>
</evidence>
<evidence type="ECO:0000256" key="6">
    <source>
        <dbReference type="ARBA" id="ARBA00023315"/>
    </source>
</evidence>
<comment type="subcellular location">
    <subcellularLocation>
        <location evidence="1">Membrane</location>
        <topology evidence="1">Multi-pass membrane protein</topology>
    </subcellularLocation>
</comment>
<feature type="region of interest" description="Disordered" evidence="8">
    <location>
        <begin position="283"/>
        <end position="302"/>
    </location>
</feature>